<dbReference type="EMBL" id="SDMP01000010">
    <property type="protein sequence ID" value="RYR35214.1"/>
    <property type="molecule type" value="Genomic_DNA"/>
</dbReference>
<protein>
    <submittedName>
        <fullName evidence="1">Uncharacterized protein</fullName>
    </submittedName>
</protein>
<organism evidence="1 2">
    <name type="scientific">Arachis hypogaea</name>
    <name type="common">Peanut</name>
    <dbReference type="NCBI Taxonomy" id="3818"/>
    <lineage>
        <taxon>Eukaryota</taxon>
        <taxon>Viridiplantae</taxon>
        <taxon>Streptophyta</taxon>
        <taxon>Embryophyta</taxon>
        <taxon>Tracheophyta</taxon>
        <taxon>Spermatophyta</taxon>
        <taxon>Magnoliopsida</taxon>
        <taxon>eudicotyledons</taxon>
        <taxon>Gunneridae</taxon>
        <taxon>Pentapetalae</taxon>
        <taxon>rosids</taxon>
        <taxon>fabids</taxon>
        <taxon>Fabales</taxon>
        <taxon>Fabaceae</taxon>
        <taxon>Papilionoideae</taxon>
        <taxon>50 kb inversion clade</taxon>
        <taxon>dalbergioids sensu lato</taxon>
        <taxon>Dalbergieae</taxon>
        <taxon>Pterocarpus clade</taxon>
        <taxon>Arachis</taxon>
    </lineage>
</organism>
<comment type="caution">
    <text evidence="1">The sequence shown here is derived from an EMBL/GenBank/DDBJ whole genome shotgun (WGS) entry which is preliminary data.</text>
</comment>
<accession>A0A445B987</accession>
<evidence type="ECO:0000313" key="1">
    <source>
        <dbReference type="EMBL" id="RYR35214.1"/>
    </source>
</evidence>
<sequence length="94" mass="11035">MAAIEQPTRRKEHLTEFTQSLDTVGGGRRWLRSCRIDRELRMYVHCMIENNHKAGIIPSKTYQSLIVVAGGHYELSFIENDNRNYITREKQLEI</sequence>
<reference evidence="1 2" key="1">
    <citation type="submission" date="2019-01" db="EMBL/GenBank/DDBJ databases">
        <title>Sequencing of cultivated peanut Arachis hypogaea provides insights into genome evolution and oil improvement.</title>
        <authorList>
            <person name="Chen X."/>
        </authorList>
    </citation>
    <scope>NUCLEOTIDE SEQUENCE [LARGE SCALE GENOMIC DNA]</scope>
    <source>
        <strain evidence="2">cv. Fuhuasheng</strain>
        <tissue evidence="1">Leaves</tissue>
    </source>
</reference>
<dbReference type="AlphaFoldDB" id="A0A445B987"/>
<keyword evidence="2" id="KW-1185">Reference proteome</keyword>
<proteinExistence type="predicted"/>
<name>A0A445B987_ARAHY</name>
<dbReference type="Proteomes" id="UP000289738">
    <property type="component" value="Chromosome A10"/>
</dbReference>
<gene>
    <name evidence="1" type="ORF">Ahy_A10g050353</name>
</gene>
<evidence type="ECO:0000313" key="2">
    <source>
        <dbReference type="Proteomes" id="UP000289738"/>
    </source>
</evidence>